<dbReference type="AlphaFoldDB" id="A0AAQ3UJN4"/>
<sequence>MSLVTEEENNFLVPPFTEKEVKEAVFQMEQNKSPGPDGFPVEFYQVFWDIHLSLFSLNFGVITLLPKLKEVIKIQQYRPICLLNVSFKIFTKVATNRLMGVASNVV</sequence>
<dbReference type="EMBL" id="CP144753">
    <property type="protein sequence ID" value="WVZ93196.1"/>
    <property type="molecule type" value="Genomic_DNA"/>
</dbReference>
<keyword evidence="2" id="KW-1185">Reference proteome</keyword>
<proteinExistence type="predicted"/>
<dbReference type="Proteomes" id="UP001341281">
    <property type="component" value="Chromosome 09"/>
</dbReference>
<reference evidence="1 2" key="1">
    <citation type="submission" date="2024-02" db="EMBL/GenBank/DDBJ databases">
        <title>High-quality chromosome-scale genome assembly of Pensacola bahiagrass (Paspalum notatum Flugge var. saurae).</title>
        <authorList>
            <person name="Vega J.M."/>
            <person name="Podio M."/>
            <person name="Orjuela J."/>
            <person name="Siena L.A."/>
            <person name="Pessino S.C."/>
            <person name="Combes M.C."/>
            <person name="Mariac C."/>
            <person name="Albertini E."/>
            <person name="Pupilli F."/>
            <person name="Ortiz J.P.A."/>
            <person name="Leblanc O."/>
        </authorList>
    </citation>
    <scope>NUCLEOTIDE SEQUENCE [LARGE SCALE GENOMIC DNA]</scope>
    <source>
        <strain evidence="1">R1</strain>
        <tissue evidence="1">Leaf</tissue>
    </source>
</reference>
<evidence type="ECO:0000313" key="2">
    <source>
        <dbReference type="Proteomes" id="UP001341281"/>
    </source>
</evidence>
<protein>
    <recommendedName>
        <fullName evidence="3">Reverse transcriptase</fullName>
    </recommendedName>
</protein>
<dbReference type="PANTHER" id="PTHR19446">
    <property type="entry name" value="REVERSE TRANSCRIPTASES"/>
    <property type="match status" value="1"/>
</dbReference>
<name>A0AAQ3UJN4_PASNO</name>
<organism evidence="1 2">
    <name type="scientific">Paspalum notatum var. saurae</name>
    <dbReference type="NCBI Taxonomy" id="547442"/>
    <lineage>
        <taxon>Eukaryota</taxon>
        <taxon>Viridiplantae</taxon>
        <taxon>Streptophyta</taxon>
        <taxon>Embryophyta</taxon>
        <taxon>Tracheophyta</taxon>
        <taxon>Spermatophyta</taxon>
        <taxon>Magnoliopsida</taxon>
        <taxon>Liliopsida</taxon>
        <taxon>Poales</taxon>
        <taxon>Poaceae</taxon>
        <taxon>PACMAD clade</taxon>
        <taxon>Panicoideae</taxon>
        <taxon>Andropogonodae</taxon>
        <taxon>Paspaleae</taxon>
        <taxon>Paspalinae</taxon>
        <taxon>Paspalum</taxon>
    </lineage>
</organism>
<evidence type="ECO:0000313" key="1">
    <source>
        <dbReference type="EMBL" id="WVZ93196.1"/>
    </source>
</evidence>
<gene>
    <name evidence="1" type="ORF">U9M48_039196</name>
</gene>
<evidence type="ECO:0008006" key="3">
    <source>
        <dbReference type="Google" id="ProtNLM"/>
    </source>
</evidence>
<accession>A0AAQ3UJN4</accession>